<keyword evidence="2" id="KW-1185">Reference proteome</keyword>
<organism evidence="1 2">
    <name type="scientific">Sulfitobacter sediminilitoris</name>
    <dbReference type="NCBI Taxonomy" id="2698830"/>
    <lineage>
        <taxon>Bacteria</taxon>
        <taxon>Pseudomonadati</taxon>
        <taxon>Pseudomonadota</taxon>
        <taxon>Alphaproteobacteria</taxon>
        <taxon>Rhodobacterales</taxon>
        <taxon>Roseobacteraceae</taxon>
        <taxon>Sulfitobacter</taxon>
    </lineage>
</organism>
<reference evidence="1 2" key="1">
    <citation type="submission" date="2020-01" db="EMBL/GenBank/DDBJ databases">
        <title>Sulfitobacter sediminilitoris sp. nov., isolated from a tidal flat.</title>
        <authorList>
            <person name="Park S."/>
            <person name="Yoon J.-H."/>
        </authorList>
    </citation>
    <scope>NUCLEOTIDE SEQUENCE [LARGE SCALE GENOMIC DNA]</scope>
    <source>
        <strain evidence="1 2">JBTF-M27</strain>
    </source>
</reference>
<dbReference type="Proteomes" id="UP000468591">
    <property type="component" value="Unassembled WGS sequence"/>
</dbReference>
<dbReference type="AlphaFoldDB" id="A0A6P0CIQ6"/>
<evidence type="ECO:0000313" key="1">
    <source>
        <dbReference type="EMBL" id="NEK24383.1"/>
    </source>
</evidence>
<comment type="caution">
    <text evidence="1">The sequence shown here is derived from an EMBL/GenBank/DDBJ whole genome shotgun (WGS) entry which is preliminary data.</text>
</comment>
<proteinExistence type="predicted"/>
<protein>
    <submittedName>
        <fullName evidence="1">Uncharacterized protein</fullName>
    </submittedName>
</protein>
<evidence type="ECO:0000313" key="2">
    <source>
        <dbReference type="Proteomes" id="UP000468591"/>
    </source>
</evidence>
<accession>A0A6P0CIQ6</accession>
<dbReference type="EMBL" id="JAABNT010000015">
    <property type="protein sequence ID" value="NEK24383.1"/>
    <property type="molecule type" value="Genomic_DNA"/>
</dbReference>
<sequence>MGLIRRDEYWQDAVLIALNSGLSRKQGAADLGLGMSTLNKGINARRNSDLMSKEDLSLAQENERLRCENRIL</sequence>
<gene>
    <name evidence="1" type="ORF">GV827_18520</name>
</gene>
<name>A0A6P0CIQ6_9RHOB</name>